<evidence type="ECO:0000256" key="11">
    <source>
        <dbReference type="SAM" id="MobiDB-lite"/>
    </source>
</evidence>
<feature type="transmembrane region" description="Helical" evidence="12">
    <location>
        <begin position="63"/>
        <end position="83"/>
    </location>
</feature>
<keyword evidence="14" id="KW-1185">Reference proteome</keyword>
<evidence type="ECO:0000313" key="14">
    <source>
        <dbReference type="Proteomes" id="UP000241394"/>
    </source>
</evidence>
<reference evidence="13 14" key="1">
    <citation type="submission" date="2017-07" db="EMBL/GenBank/DDBJ databases">
        <title>An improved, manually edited Actinidia chinensis var. chinensis (kiwifruit) genome highlights the challenges associated with draft genomes and gene prediction in plants.</title>
        <authorList>
            <person name="Pilkington S."/>
            <person name="Crowhurst R."/>
            <person name="Hilario E."/>
            <person name="Nardozza S."/>
            <person name="Fraser L."/>
            <person name="Peng Y."/>
            <person name="Gunaseelan K."/>
            <person name="Simpson R."/>
            <person name="Tahir J."/>
            <person name="Deroles S."/>
            <person name="Templeton K."/>
            <person name="Luo Z."/>
            <person name="Davy M."/>
            <person name="Cheng C."/>
            <person name="Mcneilage M."/>
            <person name="Scaglione D."/>
            <person name="Liu Y."/>
            <person name="Zhang Q."/>
            <person name="Datson P."/>
            <person name="De Silva N."/>
            <person name="Gardiner S."/>
            <person name="Bassett H."/>
            <person name="Chagne D."/>
            <person name="Mccallum J."/>
            <person name="Dzierzon H."/>
            <person name="Deng C."/>
            <person name="Wang Y.-Y."/>
            <person name="Barron N."/>
            <person name="Manako K."/>
            <person name="Bowen J."/>
            <person name="Foster T."/>
            <person name="Erridge Z."/>
            <person name="Tiffin H."/>
            <person name="Waite C."/>
            <person name="Davies K."/>
            <person name="Grierson E."/>
            <person name="Laing W."/>
            <person name="Kirk R."/>
            <person name="Chen X."/>
            <person name="Wood M."/>
            <person name="Montefiori M."/>
            <person name="Brummell D."/>
            <person name="Schwinn K."/>
            <person name="Catanach A."/>
            <person name="Fullerton C."/>
            <person name="Li D."/>
            <person name="Meiyalaghan S."/>
            <person name="Nieuwenhuizen N."/>
            <person name="Read N."/>
            <person name="Prakash R."/>
            <person name="Hunter D."/>
            <person name="Zhang H."/>
            <person name="Mckenzie M."/>
            <person name="Knabel M."/>
            <person name="Harris A."/>
            <person name="Allan A."/>
            <person name="Chen A."/>
            <person name="Janssen B."/>
            <person name="Plunkett B."/>
            <person name="Dwamena C."/>
            <person name="Voogd C."/>
            <person name="Leif D."/>
            <person name="Lafferty D."/>
            <person name="Souleyre E."/>
            <person name="Varkonyi-Gasic E."/>
            <person name="Gambi F."/>
            <person name="Hanley J."/>
            <person name="Yao J.-L."/>
            <person name="Cheung J."/>
            <person name="David K."/>
            <person name="Warren B."/>
            <person name="Marsh K."/>
            <person name="Snowden K."/>
            <person name="Lin-Wang K."/>
            <person name="Brian L."/>
            <person name="Martinez-Sanchez M."/>
            <person name="Wang M."/>
            <person name="Ileperuma N."/>
            <person name="Macnee N."/>
            <person name="Campin R."/>
            <person name="Mcatee P."/>
            <person name="Drummond R."/>
            <person name="Espley R."/>
            <person name="Ireland H."/>
            <person name="Wu R."/>
            <person name="Atkinson R."/>
            <person name="Karunairetnam S."/>
            <person name="Bulley S."/>
            <person name="Chunkath S."/>
            <person name="Hanley Z."/>
            <person name="Storey R."/>
            <person name="Thrimawithana A."/>
            <person name="Thomson S."/>
            <person name="David C."/>
            <person name="Testolin R."/>
        </authorList>
    </citation>
    <scope>NUCLEOTIDE SEQUENCE [LARGE SCALE GENOMIC DNA]</scope>
    <source>
        <strain evidence="14">cv. Red5</strain>
        <tissue evidence="13">Young leaf</tissue>
    </source>
</reference>
<feature type="region of interest" description="Disordered" evidence="11">
    <location>
        <begin position="1"/>
        <end position="20"/>
    </location>
</feature>
<feature type="transmembrane region" description="Helical" evidence="12">
    <location>
        <begin position="95"/>
        <end position="113"/>
    </location>
</feature>
<dbReference type="Gramene" id="PSS31840">
    <property type="protein sequence ID" value="PSS31840"/>
    <property type="gene ID" value="CEY00_Acc05158"/>
</dbReference>
<dbReference type="Proteomes" id="UP000241394">
    <property type="component" value="Chromosome LG4"/>
</dbReference>
<dbReference type="PANTHER" id="PTHR19432:SF70">
    <property type="entry name" value="SUCROSE TRANSPORT PROTEIN SUC1-RELATED"/>
    <property type="match status" value="1"/>
</dbReference>
<dbReference type="OrthoDB" id="28755at2759"/>
<organism evidence="13 14">
    <name type="scientific">Actinidia chinensis var. chinensis</name>
    <name type="common">Chinese soft-hair kiwi</name>
    <dbReference type="NCBI Taxonomy" id="1590841"/>
    <lineage>
        <taxon>Eukaryota</taxon>
        <taxon>Viridiplantae</taxon>
        <taxon>Streptophyta</taxon>
        <taxon>Embryophyta</taxon>
        <taxon>Tracheophyta</taxon>
        <taxon>Spermatophyta</taxon>
        <taxon>Magnoliopsida</taxon>
        <taxon>eudicotyledons</taxon>
        <taxon>Gunneridae</taxon>
        <taxon>Pentapetalae</taxon>
        <taxon>asterids</taxon>
        <taxon>Ericales</taxon>
        <taxon>Actinidiaceae</taxon>
        <taxon>Actinidia</taxon>
    </lineage>
</organism>
<keyword evidence="9 12" id="KW-0472">Membrane</keyword>
<keyword evidence="7" id="KW-0769">Symport</keyword>
<evidence type="ECO:0000256" key="8">
    <source>
        <dbReference type="ARBA" id="ARBA00022989"/>
    </source>
</evidence>
<dbReference type="PANTHER" id="PTHR19432">
    <property type="entry name" value="SUGAR TRANSPORTER"/>
    <property type="match status" value="1"/>
</dbReference>
<feature type="transmembrane region" description="Helical" evidence="12">
    <location>
        <begin position="359"/>
        <end position="381"/>
    </location>
</feature>
<dbReference type="GO" id="GO:0005985">
    <property type="term" value="P:sucrose metabolic process"/>
    <property type="evidence" value="ECO:0007669"/>
    <property type="project" value="UniProtKB-UniPathway"/>
</dbReference>
<feature type="transmembrane region" description="Helical" evidence="12">
    <location>
        <begin position="327"/>
        <end position="347"/>
    </location>
</feature>
<comment type="similarity">
    <text evidence="10">Belongs to the major facilitator superfamily. Phosphate:H(+) symporter (TC 2.A.1.9) family.</text>
</comment>
<gene>
    <name evidence="13" type="ORF">CEY00_Acc05158</name>
</gene>
<feature type="transmembrane region" description="Helical" evidence="12">
    <location>
        <begin position="469"/>
        <end position="490"/>
    </location>
</feature>
<sequence>MEHGTVITRTASEHDPNAPSSPIRKLVLVASIAAGVQFGWALQLSLLTPYVQVLGVPHTWSSFIWLCGPISGLLVQPTVGYYSDRCTSKFGRRRPFIVAGAALVALAVVLIGWAADMGRALGDSPEKKTKPRAVVFFVIGFWILDVANNTLQGPCRAFLADLSGNNHSKMSAANAFFAFFMAVGNVLGYASGSYPKLYHIFPFTKTQACDVYCANLKSCFIFSILLLITLTTVAVSLVRETQLEKNNQGKDYEGDQEKKAPFLGQLMSAVKNLSKPMCLLLVVTSLNWIGWFPFTLYDTDWMGREVYGGRADGSEVERKLYDQGVSAGSLGLMVYAVVLGLSSLAIEPMAQCLGDVKRVWGLGNFLLAVCLGLTLVVSKMADKARSGGAALGPPPSDVKSFALSVFGILGIPQAVTFSIPFALASIFSNASGAGQGLSLGLLNIAICIPQMLVSLVIGPLDAAFGGGNLPGFVMGAIFAAISGIFAFSILPSSANLHKP</sequence>
<dbReference type="CDD" id="cd17313">
    <property type="entry name" value="MFS_SLC45_SUC"/>
    <property type="match status" value="1"/>
</dbReference>
<evidence type="ECO:0000256" key="12">
    <source>
        <dbReference type="SAM" id="Phobius"/>
    </source>
</evidence>
<feature type="transmembrane region" description="Helical" evidence="12">
    <location>
        <begin position="133"/>
        <end position="151"/>
    </location>
</feature>
<evidence type="ECO:0000256" key="2">
    <source>
        <dbReference type="ARBA" id="ARBA00004914"/>
    </source>
</evidence>
<dbReference type="FunFam" id="1.20.1250.20:FF:000182">
    <property type="entry name" value="Sucrose transporter SUC2"/>
    <property type="match status" value="1"/>
</dbReference>
<comment type="pathway">
    <text evidence="2">Glycan biosynthesis; sucrose metabolism.</text>
</comment>
<comment type="similarity">
    <text evidence="3">Belongs to the glycoside-pentoside-hexuronide (GPH) cation symporter transporter (TC 2.A.2.4) family.</text>
</comment>
<proteinExistence type="inferred from homology"/>
<comment type="subcellular location">
    <subcellularLocation>
        <location evidence="1">Membrane</location>
        <topology evidence="1">Multi-pass membrane protein</topology>
    </subcellularLocation>
</comment>
<evidence type="ECO:0000313" key="13">
    <source>
        <dbReference type="EMBL" id="PSS31840.1"/>
    </source>
</evidence>
<feature type="transmembrane region" description="Helical" evidence="12">
    <location>
        <begin position="436"/>
        <end position="457"/>
    </location>
</feature>
<dbReference type="AlphaFoldDB" id="A0A2R6RP87"/>
<dbReference type="EMBL" id="NKQK01000004">
    <property type="protein sequence ID" value="PSS31840.1"/>
    <property type="molecule type" value="Genomic_DNA"/>
</dbReference>
<keyword evidence="4" id="KW-0813">Transport</keyword>
<dbReference type="InterPro" id="IPR005989">
    <property type="entry name" value="Suc_symporter_pln"/>
</dbReference>
<keyword evidence="8 12" id="KW-1133">Transmembrane helix</keyword>
<dbReference type="InterPro" id="IPR036259">
    <property type="entry name" value="MFS_trans_sf"/>
</dbReference>
<evidence type="ECO:0000256" key="10">
    <source>
        <dbReference type="ARBA" id="ARBA00044504"/>
    </source>
</evidence>
<reference evidence="14" key="2">
    <citation type="journal article" date="2018" name="BMC Genomics">
        <title>A manually annotated Actinidia chinensis var. chinensis (kiwifruit) genome highlights the challenges associated with draft genomes and gene prediction in plants.</title>
        <authorList>
            <person name="Pilkington S.M."/>
            <person name="Crowhurst R."/>
            <person name="Hilario E."/>
            <person name="Nardozza S."/>
            <person name="Fraser L."/>
            <person name="Peng Y."/>
            <person name="Gunaseelan K."/>
            <person name="Simpson R."/>
            <person name="Tahir J."/>
            <person name="Deroles S.C."/>
            <person name="Templeton K."/>
            <person name="Luo Z."/>
            <person name="Davy M."/>
            <person name="Cheng C."/>
            <person name="McNeilage M."/>
            <person name="Scaglione D."/>
            <person name="Liu Y."/>
            <person name="Zhang Q."/>
            <person name="Datson P."/>
            <person name="De Silva N."/>
            <person name="Gardiner S.E."/>
            <person name="Bassett H."/>
            <person name="Chagne D."/>
            <person name="McCallum J."/>
            <person name="Dzierzon H."/>
            <person name="Deng C."/>
            <person name="Wang Y.Y."/>
            <person name="Barron L."/>
            <person name="Manako K."/>
            <person name="Bowen J."/>
            <person name="Foster T.M."/>
            <person name="Erridge Z.A."/>
            <person name="Tiffin H."/>
            <person name="Waite C.N."/>
            <person name="Davies K.M."/>
            <person name="Grierson E.P."/>
            <person name="Laing W.A."/>
            <person name="Kirk R."/>
            <person name="Chen X."/>
            <person name="Wood M."/>
            <person name="Montefiori M."/>
            <person name="Brummell D.A."/>
            <person name="Schwinn K.E."/>
            <person name="Catanach A."/>
            <person name="Fullerton C."/>
            <person name="Li D."/>
            <person name="Meiyalaghan S."/>
            <person name="Nieuwenhuizen N."/>
            <person name="Read N."/>
            <person name="Prakash R."/>
            <person name="Hunter D."/>
            <person name="Zhang H."/>
            <person name="McKenzie M."/>
            <person name="Knabel M."/>
            <person name="Harris A."/>
            <person name="Allan A.C."/>
            <person name="Gleave A."/>
            <person name="Chen A."/>
            <person name="Janssen B.J."/>
            <person name="Plunkett B."/>
            <person name="Ampomah-Dwamena C."/>
            <person name="Voogd C."/>
            <person name="Leif D."/>
            <person name="Lafferty D."/>
            <person name="Souleyre E.J.F."/>
            <person name="Varkonyi-Gasic E."/>
            <person name="Gambi F."/>
            <person name="Hanley J."/>
            <person name="Yao J.L."/>
            <person name="Cheung J."/>
            <person name="David K.M."/>
            <person name="Warren B."/>
            <person name="Marsh K."/>
            <person name="Snowden K.C."/>
            <person name="Lin-Wang K."/>
            <person name="Brian L."/>
            <person name="Martinez-Sanchez M."/>
            <person name="Wang M."/>
            <person name="Ileperuma N."/>
            <person name="Macnee N."/>
            <person name="Campin R."/>
            <person name="McAtee P."/>
            <person name="Drummond R.S.M."/>
            <person name="Espley R.V."/>
            <person name="Ireland H.S."/>
            <person name="Wu R."/>
            <person name="Atkinson R.G."/>
            <person name="Karunairetnam S."/>
            <person name="Bulley S."/>
            <person name="Chunkath S."/>
            <person name="Hanley Z."/>
            <person name="Storey R."/>
            <person name="Thrimawithana A.H."/>
            <person name="Thomson S."/>
            <person name="David C."/>
            <person name="Testolin R."/>
            <person name="Huang H."/>
            <person name="Hellens R.P."/>
            <person name="Schaffer R.J."/>
        </authorList>
    </citation>
    <scope>NUCLEOTIDE SEQUENCE [LARGE SCALE GENOMIC DNA]</scope>
    <source>
        <strain evidence="14">cv. Red5</strain>
    </source>
</reference>
<keyword evidence="6 12" id="KW-0812">Transmembrane</keyword>
<dbReference type="InParanoid" id="A0A2R6RP87"/>
<dbReference type="NCBIfam" id="TIGR01301">
    <property type="entry name" value="GPH_sucrose"/>
    <property type="match status" value="1"/>
</dbReference>
<evidence type="ECO:0000256" key="7">
    <source>
        <dbReference type="ARBA" id="ARBA00022847"/>
    </source>
</evidence>
<feature type="transmembrane region" description="Helical" evidence="12">
    <location>
        <begin position="401"/>
        <end position="424"/>
    </location>
</feature>
<evidence type="ECO:0000256" key="3">
    <source>
        <dbReference type="ARBA" id="ARBA00007134"/>
    </source>
</evidence>
<dbReference type="Gene3D" id="1.20.1250.20">
    <property type="entry name" value="MFS general substrate transporter like domains"/>
    <property type="match status" value="1"/>
</dbReference>
<protein>
    <submittedName>
        <fullName evidence="13">Sucrose transport protein</fullName>
    </submittedName>
</protein>
<dbReference type="Pfam" id="PF13347">
    <property type="entry name" value="MFS_2"/>
    <property type="match status" value="1"/>
</dbReference>
<evidence type="ECO:0000256" key="5">
    <source>
        <dbReference type="ARBA" id="ARBA00022597"/>
    </source>
</evidence>
<name>A0A2R6RP87_ACTCC</name>
<dbReference type="GO" id="GO:0005773">
    <property type="term" value="C:vacuole"/>
    <property type="evidence" value="ECO:0007669"/>
    <property type="project" value="TreeGrafter"/>
</dbReference>
<evidence type="ECO:0000256" key="9">
    <source>
        <dbReference type="ARBA" id="ARBA00023136"/>
    </source>
</evidence>
<dbReference type="UniPathway" id="UPA00238"/>
<feature type="transmembrane region" description="Helical" evidence="12">
    <location>
        <begin position="220"/>
        <end position="238"/>
    </location>
</feature>
<dbReference type="GO" id="GO:0005886">
    <property type="term" value="C:plasma membrane"/>
    <property type="evidence" value="ECO:0007669"/>
    <property type="project" value="InterPro"/>
</dbReference>
<evidence type="ECO:0000256" key="4">
    <source>
        <dbReference type="ARBA" id="ARBA00022448"/>
    </source>
</evidence>
<feature type="transmembrane region" description="Helical" evidence="12">
    <location>
        <begin position="172"/>
        <end position="192"/>
    </location>
</feature>
<feature type="transmembrane region" description="Helical" evidence="12">
    <location>
        <begin position="26"/>
        <end position="51"/>
    </location>
</feature>
<accession>A0A2R6RP87</accession>
<dbReference type="GO" id="GO:0008506">
    <property type="term" value="F:sucrose:proton symporter activity"/>
    <property type="evidence" value="ECO:0007669"/>
    <property type="project" value="TreeGrafter"/>
</dbReference>
<feature type="transmembrane region" description="Helical" evidence="12">
    <location>
        <begin position="277"/>
        <end position="297"/>
    </location>
</feature>
<dbReference type="STRING" id="1590841.A0A2R6RP87"/>
<evidence type="ECO:0000256" key="1">
    <source>
        <dbReference type="ARBA" id="ARBA00004141"/>
    </source>
</evidence>
<dbReference type="SUPFAM" id="SSF103473">
    <property type="entry name" value="MFS general substrate transporter"/>
    <property type="match status" value="1"/>
</dbReference>
<keyword evidence="5" id="KW-0762">Sugar transport</keyword>
<comment type="caution">
    <text evidence="13">The sequence shown here is derived from an EMBL/GenBank/DDBJ whole genome shotgun (WGS) entry which is preliminary data.</text>
</comment>
<evidence type="ECO:0000256" key="6">
    <source>
        <dbReference type="ARBA" id="ARBA00022692"/>
    </source>
</evidence>